<keyword evidence="4" id="KW-1185">Reference proteome</keyword>
<name>A0A377IXH7_9PAST</name>
<dbReference type="GO" id="GO:0016878">
    <property type="term" value="F:acid-thiol ligase activity"/>
    <property type="evidence" value="ECO:0007669"/>
    <property type="project" value="UniProtKB-ARBA"/>
</dbReference>
<dbReference type="Pfam" id="PF00501">
    <property type="entry name" value="AMP-binding"/>
    <property type="match status" value="1"/>
</dbReference>
<proteinExistence type="predicted"/>
<dbReference type="Proteomes" id="UP000255264">
    <property type="component" value="Unassembled WGS sequence"/>
</dbReference>
<dbReference type="PANTHER" id="PTHR43767:SF1">
    <property type="entry name" value="NONRIBOSOMAL PEPTIDE SYNTHASE PES1 (EUROFUNG)-RELATED"/>
    <property type="match status" value="1"/>
</dbReference>
<feature type="domain" description="ApeI dehydratase-like" evidence="2">
    <location>
        <begin position="444"/>
        <end position="541"/>
    </location>
</feature>
<dbReference type="InterPro" id="IPR045851">
    <property type="entry name" value="AMP-bd_C_sf"/>
</dbReference>
<dbReference type="Pfam" id="PF22818">
    <property type="entry name" value="ApeI-like"/>
    <property type="match status" value="1"/>
</dbReference>
<dbReference type="InterPro" id="IPR029069">
    <property type="entry name" value="HotDog_dom_sf"/>
</dbReference>
<dbReference type="Gene3D" id="3.10.129.10">
    <property type="entry name" value="Hotdog Thioesterase"/>
    <property type="match status" value="1"/>
</dbReference>
<dbReference type="EMBL" id="UGHS01000003">
    <property type="protein sequence ID" value="STO92971.1"/>
    <property type="molecule type" value="Genomic_DNA"/>
</dbReference>
<evidence type="ECO:0000313" key="3">
    <source>
        <dbReference type="EMBL" id="STO92971.1"/>
    </source>
</evidence>
<protein>
    <submittedName>
        <fullName evidence="3">Acyl-coenzyme A synthetase-like protein</fullName>
    </submittedName>
</protein>
<dbReference type="OrthoDB" id="9787658at2"/>
<organism evidence="3 4">
    <name type="scientific">Haemophilus pittmaniae</name>
    <dbReference type="NCBI Taxonomy" id="249188"/>
    <lineage>
        <taxon>Bacteria</taxon>
        <taxon>Pseudomonadati</taxon>
        <taxon>Pseudomonadota</taxon>
        <taxon>Gammaproteobacteria</taxon>
        <taxon>Pasteurellales</taxon>
        <taxon>Pasteurellaceae</taxon>
        <taxon>Haemophilus</taxon>
    </lineage>
</organism>
<gene>
    <name evidence="3" type="ORF">NCTC13335_00828</name>
</gene>
<dbReference type="InterPro" id="IPR000873">
    <property type="entry name" value="AMP-dep_synth/lig_dom"/>
</dbReference>
<dbReference type="InterPro" id="IPR042099">
    <property type="entry name" value="ANL_N_sf"/>
</dbReference>
<feature type="domain" description="AMP-dependent synthetase/ligase" evidence="1">
    <location>
        <begin position="13"/>
        <end position="276"/>
    </location>
</feature>
<sequence>MLSYTDNALISCNPDWTYRDFCQRVAQIAAEFQRRKINAVSIWFNDSASLTCVLLAAWEANVTVLFPPNLTTESLLWAKANSQLWLTDNEVVAENVEQFSSFGTLNQISTKRPQFSPTNQTELWLKTSGSTGEAKTIVKTAEQMWRGGNVLAKTVPFEDGNHITSLATVSSQHIYGLTVHIMMSLQKGWCIGRHQLFSPQCLIENTQKNNTVIVSSPAMLGNIDWTQTILPTNVSGFISSGGVLPESIAEEIRQQSVVSEIYGSTETGPIAIRSDNSLWQKLPDSLLGCNKNDELWIEAGWLSQREQTADVVEFSSAGFRLLGRADRIVKLADKRISLAAIENILLQTEWVEDCYLARHHEKSRLAAWIGLTEKGIELFREQGRRALISQLRRHLINNVELPAIPRFWRFTDKLPRNSQSKISKVEFHQIFSDSCKNAKWANPQQTDNEYSVTGKVPLDLVYLADHFDRFPLVPGVIELQWICEQASQFLQTNIDCRYFEKLKFQKFLRPNDEFLLQLKWNEKLHKLHFSLKTASEPCCSGIAVLNLKSSNVEDHH</sequence>
<reference evidence="3 4" key="1">
    <citation type="submission" date="2018-06" db="EMBL/GenBank/DDBJ databases">
        <authorList>
            <consortium name="Pathogen Informatics"/>
            <person name="Doyle S."/>
        </authorList>
    </citation>
    <scope>NUCLEOTIDE SEQUENCE [LARGE SCALE GENOMIC DNA]</scope>
    <source>
        <strain evidence="3 4">NCTC13335</strain>
    </source>
</reference>
<dbReference type="InterPro" id="IPR054545">
    <property type="entry name" value="ApeI-like"/>
</dbReference>
<dbReference type="SUPFAM" id="SSF56801">
    <property type="entry name" value="Acetyl-CoA synthetase-like"/>
    <property type="match status" value="1"/>
</dbReference>
<dbReference type="AlphaFoldDB" id="A0A377IXH7"/>
<evidence type="ECO:0000313" key="4">
    <source>
        <dbReference type="Proteomes" id="UP000255264"/>
    </source>
</evidence>
<dbReference type="SUPFAM" id="SSF54637">
    <property type="entry name" value="Thioesterase/thiol ester dehydrase-isomerase"/>
    <property type="match status" value="1"/>
</dbReference>
<dbReference type="Gene3D" id="3.40.50.12780">
    <property type="entry name" value="N-terminal domain of ligase-like"/>
    <property type="match status" value="1"/>
</dbReference>
<dbReference type="PANTHER" id="PTHR43767">
    <property type="entry name" value="LONG-CHAIN-FATTY-ACID--COA LIGASE"/>
    <property type="match status" value="1"/>
</dbReference>
<dbReference type="Gene3D" id="3.30.300.30">
    <property type="match status" value="1"/>
</dbReference>
<evidence type="ECO:0000259" key="1">
    <source>
        <dbReference type="Pfam" id="PF00501"/>
    </source>
</evidence>
<evidence type="ECO:0000259" key="2">
    <source>
        <dbReference type="Pfam" id="PF22818"/>
    </source>
</evidence>
<accession>A0A377IXH7</accession>
<dbReference type="InterPro" id="IPR050237">
    <property type="entry name" value="ATP-dep_AMP-bd_enzyme"/>
</dbReference>
<dbReference type="RefSeq" id="WP_115002925.1">
    <property type="nucleotide sequence ID" value="NZ_UGHS01000003.1"/>
</dbReference>